<proteinExistence type="predicted"/>
<dbReference type="AlphaFoldDB" id="A0A251T3C7"/>
<name>A0A251T3C7_HELAN</name>
<sequence length="55" mass="6492">MVWSGDHRARFKLKTLTLFSPSCQYDRHMVSYDPGGLQWPMLLVKFYGCVDCLRH</sequence>
<dbReference type="InParanoid" id="A0A251T3C7"/>
<dbReference type="Proteomes" id="UP000215914">
    <property type="component" value="Chromosome 12"/>
</dbReference>
<dbReference type="EMBL" id="CM007901">
    <property type="protein sequence ID" value="OTG04391.1"/>
    <property type="molecule type" value="Genomic_DNA"/>
</dbReference>
<gene>
    <name evidence="1" type="ORF">HannXRQ_Chr12g0361731</name>
</gene>
<organism evidence="1 2">
    <name type="scientific">Helianthus annuus</name>
    <name type="common">Common sunflower</name>
    <dbReference type="NCBI Taxonomy" id="4232"/>
    <lineage>
        <taxon>Eukaryota</taxon>
        <taxon>Viridiplantae</taxon>
        <taxon>Streptophyta</taxon>
        <taxon>Embryophyta</taxon>
        <taxon>Tracheophyta</taxon>
        <taxon>Spermatophyta</taxon>
        <taxon>Magnoliopsida</taxon>
        <taxon>eudicotyledons</taxon>
        <taxon>Gunneridae</taxon>
        <taxon>Pentapetalae</taxon>
        <taxon>asterids</taxon>
        <taxon>campanulids</taxon>
        <taxon>Asterales</taxon>
        <taxon>Asteraceae</taxon>
        <taxon>Asteroideae</taxon>
        <taxon>Heliantheae alliance</taxon>
        <taxon>Heliantheae</taxon>
        <taxon>Helianthus</taxon>
    </lineage>
</organism>
<evidence type="ECO:0000313" key="1">
    <source>
        <dbReference type="EMBL" id="OTG04391.1"/>
    </source>
</evidence>
<protein>
    <submittedName>
        <fullName evidence="1">Uncharacterized protein</fullName>
    </submittedName>
</protein>
<accession>A0A251T3C7</accession>
<keyword evidence="2" id="KW-1185">Reference proteome</keyword>
<evidence type="ECO:0000313" key="2">
    <source>
        <dbReference type="Proteomes" id="UP000215914"/>
    </source>
</evidence>
<reference evidence="2" key="1">
    <citation type="journal article" date="2017" name="Nature">
        <title>The sunflower genome provides insights into oil metabolism, flowering and Asterid evolution.</title>
        <authorList>
            <person name="Badouin H."/>
            <person name="Gouzy J."/>
            <person name="Grassa C.J."/>
            <person name="Murat F."/>
            <person name="Staton S.E."/>
            <person name="Cottret L."/>
            <person name="Lelandais-Briere C."/>
            <person name="Owens G.L."/>
            <person name="Carrere S."/>
            <person name="Mayjonade B."/>
            <person name="Legrand L."/>
            <person name="Gill N."/>
            <person name="Kane N.C."/>
            <person name="Bowers J.E."/>
            <person name="Hubner S."/>
            <person name="Bellec A."/>
            <person name="Berard A."/>
            <person name="Berges H."/>
            <person name="Blanchet N."/>
            <person name="Boniface M.C."/>
            <person name="Brunel D."/>
            <person name="Catrice O."/>
            <person name="Chaidir N."/>
            <person name="Claudel C."/>
            <person name="Donnadieu C."/>
            <person name="Faraut T."/>
            <person name="Fievet G."/>
            <person name="Helmstetter N."/>
            <person name="King M."/>
            <person name="Knapp S.J."/>
            <person name="Lai Z."/>
            <person name="Le Paslier M.C."/>
            <person name="Lippi Y."/>
            <person name="Lorenzon L."/>
            <person name="Mandel J.R."/>
            <person name="Marage G."/>
            <person name="Marchand G."/>
            <person name="Marquand E."/>
            <person name="Bret-Mestries E."/>
            <person name="Morien E."/>
            <person name="Nambeesan S."/>
            <person name="Nguyen T."/>
            <person name="Pegot-Espagnet P."/>
            <person name="Pouilly N."/>
            <person name="Raftis F."/>
            <person name="Sallet E."/>
            <person name="Schiex T."/>
            <person name="Thomas J."/>
            <person name="Vandecasteele C."/>
            <person name="Vares D."/>
            <person name="Vear F."/>
            <person name="Vautrin S."/>
            <person name="Crespi M."/>
            <person name="Mangin B."/>
            <person name="Burke J.M."/>
            <person name="Salse J."/>
            <person name="Munos S."/>
            <person name="Vincourt P."/>
            <person name="Rieseberg L.H."/>
            <person name="Langlade N.B."/>
        </authorList>
    </citation>
    <scope>NUCLEOTIDE SEQUENCE [LARGE SCALE GENOMIC DNA]</scope>
    <source>
        <strain evidence="2">cv. SF193</strain>
    </source>
</reference>